<reference evidence="1 2" key="1">
    <citation type="submission" date="2019-10" db="EMBL/GenBank/DDBJ databases">
        <authorList>
            <person name="Palmer J.M."/>
        </authorList>
    </citation>
    <scope>NUCLEOTIDE SEQUENCE [LARGE SCALE GENOMIC DNA]</scope>
    <source>
        <strain evidence="1 2">TWF694</strain>
    </source>
</reference>
<dbReference type="Proteomes" id="UP001365542">
    <property type="component" value="Unassembled WGS sequence"/>
</dbReference>
<keyword evidence="2" id="KW-1185">Reference proteome</keyword>
<accession>A0AAV9XJ13</accession>
<organism evidence="1 2">
    <name type="scientific">Orbilia ellipsospora</name>
    <dbReference type="NCBI Taxonomy" id="2528407"/>
    <lineage>
        <taxon>Eukaryota</taxon>
        <taxon>Fungi</taxon>
        <taxon>Dikarya</taxon>
        <taxon>Ascomycota</taxon>
        <taxon>Pezizomycotina</taxon>
        <taxon>Orbiliomycetes</taxon>
        <taxon>Orbiliales</taxon>
        <taxon>Orbiliaceae</taxon>
        <taxon>Orbilia</taxon>
    </lineage>
</organism>
<protein>
    <submittedName>
        <fullName evidence="1">Uncharacterized protein</fullName>
    </submittedName>
</protein>
<name>A0AAV9XJ13_9PEZI</name>
<proteinExistence type="predicted"/>
<comment type="caution">
    <text evidence="1">The sequence shown here is derived from an EMBL/GenBank/DDBJ whole genome shotgun (WGS) entry which is preliminary data.</text>
</comment>
<dbReference type="EMBL" id="JAVHJO010000003">
    <property type="protein sequence ID" value="KAK6541951.1"/>
    <property type="molecule type" value="Genomic_DNA"/>
</dbReference>
<evidence type="ECO:0000313" key="2">
    <source>
        <dbReference type="Proteomes" id="UP001365542"/>
    </source>
</evidence>
<evidence type="ECO:0000313" key="1">
    <source>
        <dbReference type="EMBL" id="KAK6541951.1"/>
    </source>
</evidence>
<gene>
    <name evidence="1" type="ORF">TWF694_007723</name>
</gene>
<dbReference type="AlphaFoldDB" id="A0AAV9XJ13"/>
<sequence>MGQYFSSQYRRYDPYTESVSLPNRIPLSLTMRNESTRKRGAPFYFDHSDPASLVRELQKYRMAGIVIWPDCNCEDGSGTLYLIGEDEMPSSIIDIRQGPAYSAVYPEHCGRRAHLSVRGEALRRAVQDHKSFHTT</sequence>